<sequence>MSINSSEVALLIQKTVYLQILRAVLELVSNNAKIVLEEQEEKKRYVKYQHNKYTFEAEYLNHNIKIECQNILLSYLEL</sequence>
<evidence type="ECO:0000313" key="1">
    <source>
        <dbReference type="EMBL" id="SHF33899.1"/>
    </source>
</evidence>
<dbReference type="AlphaFoldDB" id="A0A1M5AUH5"/>
<dbReference type="Proteomes" id="UP000184476">
    <property type="component" value="Unassembled WGS sequence"/>
</dbReference>
<dbReference type="EMBL" id="FQVL01000016">
    <property type="protein sequence ID" value="SHF33899.1"/>
    <property type="molecule type" value="Genomic_DNA"/>
</dbReference>
<gene>
    <name evidence="1" type="ORF">SAMN05444392_11611</name>
</gene>
<reference evidence="1 2" key="1">
    <citation type="submission" date="2016-11" db="EMBL/GenBank/DDBJ databases">
        <authorList>
            <person name="Jaros S."/>
            <person name="Januszkiewicz K."/>
            <person name="Wedrychowicz H."/>
        </authorList>
    </citation>
    <scope>NUCLEOTIDE SEQUENCE [LARGE SCALE GENOMIC DNA]</scope>
    <source>
        <strain evidence="1 2">DSM 44666</strain>
    </source>
</reference>
<keyword evidence="2" id="KW-1185">Reference proteome</keyword>
<protein>
    <submittedName>
        <fullName evidence="1">Uncharacterized protein</fullName>
    </submittedName>
</protein>
<proteinExistence type="predicted"/>
<dbReference type="RefSeq" id="WP_073157592.1">
    <property type="nucleotide sequence ID" value="NZ_FQVL01000016.1"/>
</dbReference>
<evidence type="ECO:0000313" key="2">
    <source>
        <dbReference type="Proteomes" id="UP000184476"/>
    </source>
</evidence>
<accession>A0A1M5AUH5</accession>
<name>A0A1M5AUH5_9BACL</name>
<organism evidence="1 2">
    <name type="scientific">Seinonella peptonophila</name>
    <dbReference type="NCBI Taxonomy" id="112248"/>
    <lineage>
        <taxon>Bacteria</taxon>
        <taxon>Bacillati</taxon>
        <taxon>Bacillota</taxon>
        <taxon>Bacilli</taxon>
        <taxon>Bacillales</taxon>
        <taxon>Thermoactinomycetaceae</taxon>
        <taxon>Seinonella</taxon>
    </lineage>
</organism>